<comment type="caution">
    <text evidence="1">The sequence shown here is derived from an EMBL/GenBank/DDBJ whole genome shotgun (WGS) entry which is preliminary data.</text>
</comment>
<evidence type="ECO:0000313" key="1">
    <source>
        <dbReference type="EMBL" id="OQX15015.1"/>
    </source>
</evidence>
<gene>
    <name evidence="1" type="ORF">BWK73_07970</name>
</gene>
<organism evidence="1 2">
    <name type="scientific">Thiothrix lacustris</name>
    <dbReference type="NCBI Taxonomy" id="525917"/>
    <lineage>
        <taxon>Bacteria</taxon>
        <taxon>Pseudomonadati</taxon>
        <taxon>Pseudomonadota</taxon>
        <taxon>Gammaproteobacteria</taxon>
        <taxon>Thiotrichales</taxon>
        <taxon>Thiotrichaceae</taxon>
        <taxon>Thiothrix</taxon>
    </lineage>
</organism>
<protein>
    <submittedName>
        <fullName evidence="1">Uncharacterized protein</fullName>
    </submittedName>
</protein>
<name>A0A1Y1QVR3_9GAMM</name>
<dbReference type="Proteomes" id="UP000192491">
    <property type="component" value="Unassembled WGS sequence"/>
</dbReference>
<evidence type="ECO:0000313" key="2">
    <source>
        <dbReference type="Proteomes" id="UP000192491"/>
    </source>
</evidence>
<proteinExistence type="predicted"/>
<dbReference type="EMBL" id="MTEJ01000020">
    <property type="protein sequence ID" value="OQX15015.1"/>
    <property type="molecule type" value="Genomic_DNA"/>
</dbReference>
<accession>A0A1Y1QVR3</accession>
<reference evidence="1 2" key="1">
    <citation type="submission" date="2017-01" db="EMBL/GenBank/DDBJ databases">
        <title>Novel large sulfur bacteria in the metagenomes of groundwater-fed chemosynthetic microbial mats in the Lake Huron basin.</title>
        <authorList>
            <person name="Sharrar A.M."/>
            <person name="Flood B.E."/>
            <person name="Bailey J.V."/>
            <person name="Jones D.S."/>
            <person name="Biddanda B."/>
            <person name="Ruberg S.A."/>
            <person name="Marcus D.N."/>
            <person name="Dick G.J."/>
        </authorList>
    </citation>
    <scope>NUCLEOTIDE SEQUENCE [LARGE SCALE GENOMIC DNA]</scope>
    <source>
        <strain evidence="1">A8</strain>
    </source>
</reference>
<dbReference type="AlphaFoldDB" id="A0A1Y1QVR3"/>
<sequence>MQDGIIQDGMKGISNIVDNPYKHLQKIAGELESYDTRDKIDRVLDELDFIHELIDPEAQSMVSQVTKTLMERYRALA</sequence>
<dbReference type="STRING" id="1123401.GCA_000621325_01765"/>